<dbReference type="EMBL" id="QXTG01000002">
    <property type="protein sequence ID" value="RIX28647.1"/>
    <property type="molecule type" value="Genomic_DNA"/>
</dbReference>
<gene>
    <name evidence="1" type="ORF">D1781_14685</name>
</gene>
<dbReference type="AlphaFoldDB" id="A0A3A1U474"/>
<sequence length="80" mass="8773">MTYRFDLVAVQGHLELAENAWEKIRFWLSEYQPAAEVILVGAPPSRIRVLALGAPAEVAPNLLSQVEALAGTGLRVEMLD</sequence>
<reference evidence="2" key="1">
    <citation type="submission" date="2018-09" db="EMBL/GenBank/DDBJ databases">
        <authorList>
            <person name="Kim I."/>
        </authorList>
    </citation>
    <scope>NUCLEOTIDE SEQUENCE [LARGE SCALE GENOMIC DNA]</scope>
    <source>
        <strain evidence="2">DD4a</strain>
    </source>
</reference>
<accession>A0A3A1U474</accession>
<dbReference type="OrthoDB" id="5195528at2"/>
<proteinExistence type="predicted"/>
<comment type="caution">
    <text evidence="1">The sequence shown here is derived from an EMBL/GenBank/DDBJ whole genome shotgun (WGS) entry which is preliminary data.</text>
</comment>
<protein>
    <submittedName>
        <fullName evidence="1">Uncharacterized protein</fullName>
    </submittedName>
</protein>
<keyword evidence="2" id="KW-1185">Reference proteome</keyword>
<dbReference type="Proteomes" id="UP000265742">
    <property type="component" value="Unassembled WGS sequence"/>
</dbReference>
<evidence type="ECO:0000313" key="2">
    <source>
        <dbReference type="Proteomes" id="UP000265742"/>
    </source>
</evidence>
<organism evidence="1 2">
    <name type="scientific">Amnibacterium setariae</name>
    <dbReference type="NCBI Taxonomy" id="2306585"/>
    <lineage>
        <taxon>Bacteria</taxon>
        <taxon>Bacillati</taxon>
        <taxon>Actinomycetota</taxon>
        <taxon>Actinomycetes</taxon>
        <taxon>Micrococcales</taxon>
        <taxon>Microbacteriaceae</taxon>
        <taxon>Amnibacterium</taxon>
    </lineage>
</organism>
<name>A0A3A1U474_9MICO</name>
<dbReference type="RefSeq" id="WP_119482957.1">
    <property type="nucleotide sequence ID" value="NZ_QXTG01000002.1"/>
</dbReference>
<evidence type="ECO:0000313" key="1">
    <source>
        <dbReference type="EMBL" id="RIX28647.1"/>
    </source>
</evidence>